<comment type="similarity">
    <text evidence="2 8">Belongs to the metallo-dependent hydrolases superfamily. ATZ/TRZ family.</text>
</comment>
<dbReference type="InterPro" id="IPR051607">
    <property type="entry name" value="Metallo-dep_hydrolases"/>
</dbReference>
<organism evidence="11">
    <name type="scientific">Salpingoeca rosetta (strain ATCC 50818 / BSB-021)</name>
    <dbReference type="NCBI Taxonomy" id="946362"/>
    <lineage>
        <taxon>Eukaryota</taxon>
        <taxon>Choanoflagellata</taxon>
        <taxon>Craspedida</taxon>
        <taxon>Salpingoecidae</taxon>
        <taxon>Salpingoeca</taxon>
    </lineage>
</organism>
<gene>
    <name evidence="10" type="ORF">PTSG_06185</name>
</gene>
<comment type="pathway">
    <text evidence="1 8">Purine metabolism; guanine degradation; xanthine from guanine: step 1/1.</text>
</comment>
<dbReference type="GO" id="GO:0005829">
    <property type="term" value="C:cytosol"/>
    <property type="evidence" value="ECO:0007669"/>
    <property type="project" value="TreeGrafter"/>
</dbReference>
<keyword evidence="5 8" id="KW-0378">Hydrolase</keyword>
<dbReference type="AlphaFoldDB" id="F2UC70"/>
<dbReference type="InParanoid" id="F2UC70"/>
<dbReference type="UniPathway" id="UPA00603">
    <property type="reaction ID" value="UER00660"/>
</dbReference>
<dbReference type="NCBIfam" id="TIGR02967">
    <property type="entry name" value="guan_deamin"/>
    <property type="match status" value="1"/>
</dbReference>
<evidence type="ECO:0000256" key="8">
    <source>
        <dbReference type="RuleBase" id="RU366009"/>
    </source>
</evidence>
<dbReference type="InterPro" id="IPR006680">
    <property type="entry name" value="Amidohydro-rel"/>
</dbReference>
<dbReference type="KEGG" id="sre:PTSG_06185"/>
<keyword evidence="6 8" id="KW-0862">Zinc</keyword>
<dbReference type="Gene3D" id="3.20.20.140">
    <property type="entry name" value="Metal-dependent hydrolases"/>
    <property type="match status" value="1"/>
</dbReference>
<dbReference type="eggNOG" id="KOG3968">
    <property type="taxonomic scope" value="Eukaryota"/>
</dbReference>
<dbReference type="FunCoup" id="F2UC70">
    <property type="interactions" value="335"/>
</dbReference>
<evidence type="ECO:0000313" key="11">
    <source>
        <dbReference type="Proteomes" id="UP000007799"/>
    </source>
</evidence>
<sequence>MPRHAYRASLLDFHQDATKVGLDGDGAKVASHIRFVDDGLLIVEDGKIAYAGAFEEELINGDTVHDFRGKIICPGFIDTHIHYPQMEMICAYGEQLLDWLKTYTFPTERKYSDKTYAREMAMICIRELFKNGTTTAAVFCTVHPESVDAFFEVAETHNMLVIAGKVLMDRNAPEYLQDTPERAYDESKALIEKWHGRGRCLYAITPRFAPTSTAAQLEAAGRLRREFPDVFVHTHLAENKAEVEWVQELFPEARSYFDVYKRFGLTGRRCIFAHCIHLDDTDMHEFSDSRSVAAFCPTSNLFLGSGLLPLQRMREMHVLLTLGTDVGAGTSFSMFQTFHDAYKVSQLQGAKLSVEEGLYMATLGAAHALGLDDRIGNLDVGKDADFVMLDPTATELQQLRWATPSPLSDRLFTLFMLGDHHNIFRTYVHGAEVYARSS</sequence>
<dbReference type="STRING" id="946362.F2UC70"/>
<dbReference type="FunFam" id="3.20.20.140:FF:000022">
    <property type="entry name" value="Guanine deaminase"/>
    <property type="match status" value="1"/>
</dbReference>
<evidence type="ECO:0000256" key="2">
    <source>
        <dbReference type="ARBA" id="ARBA00006745"/>
    </source>
</evidence>
<protein>
    <recommendedName>
        <fullName evidence="3 8">Guanine deaminase</fullName>
        <shortName evidence="8">Guanase</shortName>
        <ecNumber evidence="3 8">3.5.4.3</ecNumber>
    </recommendedName>
    <alternativeName>
        <fullName evidence="8">Guanine aminohydrolase</fullName>
    </alternativeName>
</protein>
<dbReference type="InterPro" id="IPR011059">
    <property type="entry name" value="Metal-dep_hydrolase_composite"/>
</dbReference>
<dbReference type="EC" id="3.5.4.3" evidence="3 8"/>
<dbReference type="EMBL" id="GL832968">
    <property type="protein sequence ID" value="EGD74177.1"/>
    <property type="molecule type" value="Genomic_DNA"/>
</dbReference>
<dbReference type="Proteomes" id="UP000007799">
    <property type="component" value="Unassembled WGS sequence"/>
</dbReference>
<name>F2UC70_SALR5</name>
<evidence type="ECO:0000259" key="9">
    <source>
        <dbReference type="Pfam" id="PF01979"/>
    </source>
</evidence>
<evidence type="ECO:0000256" key="3">
    <source>
        <dbReference type="ARBA" id="ARBA00012781"/>
    </source>
</evidence>
<comment type="cofactor">
    <cofactor evidence="8">
        <name>Zn(2+)</name>
        <dbReference type="ChEBI" id="CHEBI:29105"/>
    </cofactor>
    <text evidence="8">Binds 1 zinc ion per subunit.</text>
</comment>
<dbReference type="GO" id="GO:0008892">
    <property type="term" value="F:guanine deaminase activity"/>
    <property type="evidence" value="ECO:0007669"/>
    <property type="project" value="UniProtKB-UniRule"/>
</dbReference>
<dbReference type="OrthoDB" id="194468at2759"/>
<dbReference type="Pfam" id="PF01979">
    <property type="entry name" value="Amidohydro_1"/>
    <property type="match status" value="1"/>
</dbReference>
<dbReference type="PANTHER" id="PTHR11271:SF6">
    <property type="entry name" value="GUANINE DEAMINASE"/>
    <property type="match status" value="1"/>
</dbReference>
<evidence type="ECO:0000256" key="4">
    <source>
        <dbReference type="ARBA" id="ARBA00022723"/>
    </source>
</evidence>
<dbReference type="SUPFAM" id="SSF51338">
    <property type="entry name" value="Composite domain of metallo-dependent hydrolases"/>
    <property type="match status" value="1"/>
</dbReference>
<dbReference type="NCBIfam" id="NF006679">
    <property type="entry name" value="PRK09228.1"/>
    <property type="match status" value="1"/>
</dbReference>
<dbReference type="GeneID" id="16073650"/>
<evidence type="ECO:0000256" key="1">
    <source>
        <dbReference type="ARBA" id="ARBA00004984"/>
    </source>
</evidence>
<dbReference type="OMA" id="IIASWGK"/>
<dbReference type="InterPro" id="IPR014311">
    <property type="entry name" value="Guanine_deaminase"/>
</dbReference>
<proteinExistence type="inferred from homology"/>
<evidence type="ECO:0000313" key="10">
    <source>
        <dbReference type="EMBL" id="EGD74177.1"/>
    </source>
</evidence>
<reference evidence="10" key="1">
    <citation type="submission" date="2009-08" db="EMBL/GenBank/DDBJ databases">
        <title>Annotation of Salpingoeca rosetta.</title>
        <authorList>
            <consortium name="The Broad Institute Genome Sequencing Platform"/>
            <person name="Russ C."/>
            <person name="Cuomo C."/>
            <person name="Burger G."/>
            <person name="Gray M.W."/>
            <person name="Holland P.W.H."/>
            <person name="King N."/>
            <person name="Lang F.B.F."/>
            <person name="Roger A.J."/>
            <person name="Ruiz-Trillo I."/>
            <person name="Young S.K."/>
            <person name="Zeng Q."/>
            <person name="Gargeya S."/>
            <person name="Alvarado L."/>
            <person name="Berlin A."/>
            <person name="Chapman S.B."/>
            <person name="Chen Z."/>
            <person name="Freedman E."/>
            <person name="Gellesch M."/>
            <person name="Goldberg J."/>
            <person name="Griggs A."/>
            <person name="Gujja S."/>
            <person name="Heilman E."/>
            <person name="Heiman D."/>
            <person name="Howarth C."/>
            <person name="Mehta T."/>
            <person name="Neiman D."/>
            <person name="Pearson M."/>
            <person name="Roberts A."/>
            <person name="Saif S."/>
            <person name="Shea T."/>
            <person name="Shenoy N."/>
            <person name="Sisk P."/>
            <person name="Stolte C."/>
            <person name="Sykes S."/>
            <person name="White J."/>
            <person name="Yandava C."/>
            <person name="Haas B."/>
            <person name="Nusbaum C."/>
            <person name="Birren B."/>
        </authorList>
    </citation>
    <scope>NUCLEOTIDE SEQUENCE [LARGE SCALE GENOMIC DNA]</scope>
    <source>
        <strain evidence="10">ATCC 50818</strain>
    </source>
</reference>
<accession>F2UC70</accession>
<dbReference type="GO" id="GO:0006147">
    <property type="term" value="P:guanine catabolic process"/>
    <property type="evidence" value="ECO:0007669"/>
    <property type="project" value="UniProtKB-UniRule"/>
</dbReference>
<dbReference type="GO" id="GO:0008270">
    <property type="term" value="F:zinc ion binding"/>
    <property type="evidence" value="ECO:0007669"/>
    <property type="project" value="UniProtKB-UniRule"/>
</dbReference>
<feature type="domain" description="Amidohydrolase-related" evidence="9">
    <location>
        <begin position="71"/>
        <end position="430"/>
    </location>
</feature>
<dbReference type="SUPFAM" id="SSF51556">
    <property type="entry name" value="Metallo-dependent hydrolases"/>
    <property type="match status" value="1"/>
</dbReference>
<evidence type="ECO:0000256" key="7">
    <source>
        <dbReference type="ARBA" id="ARBA00051148"/>
    </source>
</evidence>
<evidence type="ECO:0000256" key="6">
    <source>
        <dbReference type="ARBA" id="ARBA00022833"/>
    </source>
</evidence>
<keyword evidence="4 8" id="KW-0479">Metal-binding</keyword>
<dbReference type="RefSeq" id="XP_004993077.1">
    <property type="nucleotide sequence ID" value="XM_004993020.1"/>
</dbReference>
<evidence type="ECO:0000256" key="5">
    <source>
        <dbReference type="ARBA" id="ARBA00022801"/>
    </source>
</evidence>
<comment type="function">
    <text evidence="8">Catalyzes the hydrolytic deamination of guanine, producing xanthine and ammonia.</text>
</comment>
<dbReference type="PANTHER" id="PTHR11271">
    <property type="entry name" value="GUANINE DEAMINASE"/>
    <property type="match status" value="1"/>
</dbReference>
<keyword evidence="11" id="KW-1185">Reference proteome</keyword>
<dbReference type="InterPro" id="IPR032466">
    <property type="entry name" value="Metal_Hydrolase"/>
</dbReference>
<comment type="catalytic activity">
    <reaction evidence="7 8">
        <text>guanine + H2O + H(+) = xanthine + NH4(+)</text>
        <dbReference type="Rhea" id="RHEA:14665"/>
        <dbReference type="ChEBI" id="CHEBI:15377"/>
        <dbReference type="ChEBI" id="CHEBI:15378"/>
        <dbReference type="ChEBI" id="CHEBI:16235"/>
        <dbReference type="ChEBI" id="CHEBI:17712"/>
        <dbReference type="ChEBI" id="CHEBI:28938"/>
        <dbReference type="EC" id="3.5.4.3"/>
    </reaction>
</comment>
<dbReference type="Gene3D" id="2.30.40.10">
    <property type="entry name" value="Urease, subunit C, domain 1"/>
    <property type="match status" value="1"/>
</dbReference>